<dbReference type="EMBL" id="SRMF01000013">
    <property type="protein sequence ID" value="TGG90405.1"/>
    <property type="molecule type" value="Genomic_DNA"/>
</dbReference>
<accession>A0A4Z0W4U2</accession>
<dbReference type="InterPro" id="IPR002641">
    <property type="entry name" value="PNPLA_dom"/>
</dbReference>
<reference evidence="3 4" key="1">
    <citation type="submission" date="2019-04" db="EMBL/GenBank/DDBJ databases">
        <title>Natronospirillum operosus gen. nov., sp. nov., a haloalkaliphilic satellite isolated from decaying biomass of laboratory culture of cyanobacterium Geitlerinema sp. and proposal of Natronospirillaceae fam. nov. and Saccharospirillaceae fam. nov.</title>
        <authorList>
            <person name="Kevbrin V."/>
            <person name="Boltyanskaya Y."/>
            <person name="Koziaeva V."/>
            <person name="Grouzdev D.S."/>
            <person name="Park M."/>
            <person name="Cho J."/>
        </authorList>
    </citation>
    <scope>NUCLEOTIDE SEQUENCE [LARGE SCALE GENOMIC DNA]</scope>
    <source>
        <strain evidence="3 4">G-116</strain>
    </source>
</reference>
<dbReference type="OrthoDB" id="8586159at2"/>
<evidence type="ECO:0000313" key="4">
    <source>
        <dbReference type="Proteomes" id="UP000297475"/>
    </source>
</evidence>
<name>A0A4Z0W4U2_9GAMM</name>
<gene>
    <name evidence="3" type="ORF">E4656_18575</name>
</gene>
<organism evidence="3 4">
    <name type="scientific">Natronospirillum operosum</name>
    <dbReference type="NCBI Taxonomy" id="2759953"/>
    <lineage>
        <taxon>Bacteria</taxon>
        <taxon>Pseudomonadati</taxon>
        <taxon>Pseudomonadota</taxon>
        <taxon>Gammaproteobacteria</taxon>
        <taxon>Oceanospirillales</taxon>
        <taxon>Natronospirillaceae</taxon>
        <taxon>Natronospirillum</taxon>
    </lineage>
</organism>
<sequence length="353" mass="39894">MHALQILAGTRALERIREHQFKPDDIRLILGASGGPRWFVLSHLDQLIARELLPQIKRPVHLAGSSIGAWRMACYAAPDPVAALKRLEDHYLHQSFPKGMTPQAVTDQCADMLSEVLGPDYRPQINRLLHIITARCKGRTMEEDHWQQFYAFALVASGNALSRRTLRWHFDRHLVQSQPGSLPVKGFADFRTTASQLNHDNLFPALMASAAIPMAMAGIASIPGSSPGPYRDGGMVDYHFDLPFETPDGVILYPHFQPQLKPGWFDKQLRWRRVKARNYKDVVLLTPSPAFIEKLPYGKVPDRRDFHKMTDADRITYWKRSVQAGERLAEEFNEWVSGGGSASMVKPLIPSKL</sequence>
<dbReference type="RefSeq" id="WP_135484820.1">
    <property type="nucleotide sequence ID" value="NZ_SRMF01000013.1"/>
</dbReference>
<proteinExistence type="predicted"/>
<comment type="caution">
    <text evidence="3">The sequence shown here is derived from an EMBL/GenBank/DDBJ whole genome shotgun (WGS) entry which is preliminary data.</text>
</comment>
<protein>
    <submittedName>
        <fullName evidence="3">Patatin-like phospholipase family protein</fullName>
    </submittedName>
</protein>
<dbReference type="GO" id="GO:0006629">
    <property type="term" value="P:lipid metabolic process"/>
    <property type="evidence" value="ECO:0007669"/>
    <property type="project" value="UniProtKB-KW"/>
</dbReference>
<dbReference type="InterPro" id="IPR016035">
    <property type="entry name" value="Acyl_Trfase/lysoPLipase"/>
</dbReference>
<dbReference type="SUPFAM" id="SSF52151">
    <property type="entry name" value="FabD/lysophospholipase-like"/>
    <property type="match status" value="1"/>
</dbReference>
<dbReference type="Pfam" id="PF01734">
    <property type="entry name" value="Patatin"/>
    <property type="match status" value="1"/>
</dbReference>
<feature type="domain" description="PNPLA" evidence="2">
    <location>
        <begin position="51"/>
        <end position="237"/>
    </location>
</feature>
<keyword evidence="4" id="KW-1185">Reference proteome</keyword>
<evidence type="ECO:0000313" key="3">
    <source>
        <dbReference type="EMBL" id="TGG90405.1"/>
    </source>
</evidence>
<dbReference type="Proteomes" id="UP000297475">
    <property type="component" value="Unassembled WGS sequence"/>
</dbReference>
<evidence type="ECO:0000259" key="2">
    <source>
        <dbReference type="Pfam" id="PF01734"/>
    </source>
</evidence>
<evidence type="ECO:0000256" key="1">
    <source>
        <dbReference type="ARBA" id="ARBA00023098"/>
    </source>
</evidence>
<dbReference type="AlphaFoldDB" id="A0A4Z0W4U2"/>
<keyword evidence="1" id="KW-0443">Lipid metabolism</keyword>